<proteinExistence type="predicted"/>
<comment type="caution">
    <text evidence="3">The sequence shown here is derived from an EMBL/GenBank/DDBJ whole genome shotgun (WGS) entry which is preliminary data.</text>
</comment>
<feature type="transmembrane region" description="Helical" evidence="2">
    <location>
        <begin position="367"/>
        <end position="387"/>
    </location>
</feature>
<dbReference type="Proteomes" id="UP001166286">
    <property type="component" value="Unassembled WGS sequence"/>
</dbReference>
<feature type="region of interest" description="Disordered" evidence="1">
    <location>
        <begin position="318"/>
        <end position="341"/>
    </location>
</feature>
<feature type="compositionally biased region" description="Basic and acidic residues" evidence="1">
    <location>
        <begin position="64"/>
        <end position="81"/>
    </location>
</feature>
<organism evidence="3 4">
    <name type="scientific">Cladonia borealis</name>
    <dbReference type="NCBI Taxonomy" id="184061"/>
    <lineage>
        <taxon>Eukaryota</taxon>
        <taxon>Fungi</taxon>
        <taxon>Dikarya</taxon>
        <taxon>Ascomycota</taxon>
        <taxon>Pezizomycotina</taxon>
        <taxon>Lecanoromycetes</taxon>
        <taxon>OSLEUM clade</taxon>
        <taxon>Lecanoromycetidae</taxon>
        <taxon>Lecanorales</taxon>
        <taxon>Lecanorineae</taxon>
        <taxon>Cladoniaceae</taxon>
        <taxon>Cladonia</taxon>
    </lineage>
</organism>
<feature type="compositionally biased region" description="Polar residues" evidence="1">
    <location>
        <begin position="205"/>
        <end position="214"/>
    </location>
</feature>
<evidence type="ECO:0000256" key="1">
    <source>
        <dbReference type="SAM" id="MobiDB-lite"/>
    </source>
</evidence>
<keyword evidence="4" id="KW-1185">Reference proteome</keyword>
<feature type="region of interest" description="Disordered" evidence="1">
    <location>
        <begin position="52"/>
        <end position="135"/>
    </location>
</feature>
<name>A0AA39U7V0_9LECA</name>
<protein>
    <submittedName>
        <fullName evidence="3">Uncharacterized protein</fullName>
    </submittedName>
</protein>
<reference evidence="3" key="1">
    <citation type="submission" date="2023-03" db="EMBL/GenBank/DDBJ databases">
        <title>Complete genome of Cladonia borealis.</title>
        <authorList>
            <person name="Park H."/>
        </authorList>
    </citation>
    <scope>NUCLEOTIDE SEQUENCE</scope>
    <source>
        <strain evidence="3">ANT050790</strain>
    </source>
</reference>
<dbReference type="EMBL" id="JAFEKC020000018">
    <property type="protein sequence ID" value="KAK0509786.1"/>
    <property type="molecule type" value="Genomic_DNA"/>
</dbReference>
<dbReference type="AlphaFoldDB" id="A0AA39U7V0"/>
<accession>A0AA39U7V0</accession>
<gene>
    <name evidence="3" type="ORF">JMJ35_008180</name>
</gene>
<feature type="transmembrane region" description="Helical" evidence="2">
    <location>
        <begin position="399"/>
        <end position="419"/>
    </location>
</feature>
<keyword evidence="2" id="KW-0472">Membrane</keyword>
<keyword evidence="2" id="KW-1133">Transmembrane helix</keyword>
<keyword evidence="2" id="KW-0812">Transmembrane</keyword>
<evidence type="ECO:0000313" key="3">
    <source>
        <dbReference type="EMBL" id="KAK0509786.1"/>
    </source>
</evidence>
<sequence length="441" mass="48725">MCIQIIERYTVCRCLYYRHQVDACSSSGTQGHEINAREVLVGYECSRHSSSTLYRQPGARARRQAREEPSARPHRQAREEYQNYTPLTRNIPYDKHGRLVRVKARSKEKDSDNRSVLSSSSRRHRDSSTSSSRTALVGEIVPQPAIVRSDSGRVVGFDDSVRWADPGYPIYPIDTGRDVSNEVPSWRPPPIDDVPYPGVFDYSESEVQTPSTRTARPGEIGTSRTPSPREITCPHHLLQNVASCPRECGWNVEQTIERGDAATNISRRQLHHLLTDSLMIAFANLSRSVGSAAVTQSSDPCRSNNSHTITDTVQLDTLQSDTNPEPSTSGTPQLPTANSNNFNEAECPSTATCHTRKTKKRPSIPPCYLLIFLGLLTVIGSLLPGLWRASSRNDLSGGFTLAQYILGVGIFVVGSMVAIHSKTCECWKTHTPVDQVVGAGH</sequence>
<feature type="region of interest" description="Disordered" evidence="1">
    <location>
        <begin position="205"/>
        <end position="229"/>
    </location>
</feature>
<evidence type="ECO:0000313" key="4">
    <source>
        <dbReference type="Proteomes" id="UP001166286"/>
    </source>
</evidence>
<evidence type="ECO:0000256" key="2">
    <source>
        <dbReference type="SAM" id="Phobius"/>
    </source>
</evidence>